<name>A0A4Q2SL75_9ACTN</name>
<reference evidence="1 2" key="1">
    <citation type="submission" date="2019-01" db="EMBL/GenBank/DDBJ databases">
        <title>Novel species of Nocardioides.</title>
        <authorList>
            <person name="Liu Q."/>
            <person name="X Y.-H."/>
        </authorList>
    </citation>
    <scope>NUCLEOTIDE SEQUENCE [LARGE SCALE GENOMIC DNA]</scope>
    <source>
        <strain evidence="1 2">HLT2-9</strain>
    </source>
</reference>
<evidence type="ECO:0000313" key="1">
    <source>
        <dbReference type="EMBL" id="RYC05731.1"/>
    </source>
</evidence>
<proteinExistence type="predicted"/>
<gene>
    <name evidence="1" type="ORF">EUA94_17680</name>
</gene>
<dbReference type="AlphaFoldDB" id="A0A4Q2SL75"/>
<dbReference type="RefSeq" id="WP_129428222.1">
    <property type="nucleotide sequence ID" value="NZ_SDWV01000021.1"/>
</dbReference>
<sequence length="287" mass="32084">MALVLSLYRDTFDGIPPEVVDSIHIATDPHRTAPPVYFGATSERFLSWGDRRHGVAFALPRARGISRRAGFVRWVGTHLQVATGDTDQRLHVRAWGAQADLAASYARDPSQFPDPRVLIELGDPAACTHFLVVSPDDDRSEWSRLPYVDGESEMSPPIWPSLRQRFRPVVLCECRRGRPCPGGSAHQGAERRLASLLAMHSSQVAWPPPRHVSAPLRGRDTERLIADRFEPYGASMTNTLQSLSEKTNDLHHRGRNGSDAALVEKLIRNYVVTYPDVADLIAWLQDR</sequence>
<evidence type="ECO:0000313" key="2">
    <source>
        <dbReference type="Proteomes" id="UP000291101"/>
    </source>
</evidence>
<dbReference type="Proteomes" id="UP000291101">
    <property type="component" value="Unassembled WGS sequence"/>
</dbReference>
<accession>A0A4Q2SL75</accession>
<dbReference type="EMBL" id="SDWV01000021">
    <property type="protein sequence ID" value="RYC05731.1"/>
    <property type="molecule type" value="Genomic_DNA"/>
</dbReference>
<keyword evidence="2" id="KW-1185">Reference proteome</keyword>
<comment type="caution">
    <text evidence="1">The sequence shown here is derived from an EMBL/GenBank/DDBJ whole genome shotgun (WGS) entry which is preliminary data.</text>
</comment>
<organism evidence="1 2">
    <name type="scientific">Nocardioides zhouii</name>
    <dbReference type="NCBI Taxonomy" id="1168729"/>
    <lineage>
        <taxon>Bacteria</taxon>
        <taxon>Bacillati</taxon>
        <taxon>Actinomycetota</taxon>
        <taxon>Actinomycetes</taxon>
        <taxon>Propionibacteriales</taxon>
        <taxon>Nocardioidaceae</taxon>
        <taxon>Nocardioides</taxon>
    </lineage>
</organism>
<protein>
    <submittedName>
        <fullName evidence="1">Uncharacterized protein</fullName>
    </submittedName>
</protein>